<protein>
    <submittedName>
        <fullName evidence="10">Unnamed protein product</fullName>
    </submittedName>
</protein>
<dbReference type="OrthoDB" id="5957813at2759"/>
<keyword evidence="4" id="KW-0808">Transferase</keyword>
<dbReference type="Proteomes" id="UP001165121">
    <property type="component" value="Unassembled WGS sequence"/>
</dbReference>
<dbReference type="GO" id="GO:0000139">
    <property type="term" value="C:Golgi membrane"/>
    <property type="evidence" value="ECO:0007669"/>
    <property type="project" value="UniProtKB-SubCell"/>
</dbReference>
<evidence type="ECO:0000313" key="11">
    <source>
        <dbReference type="Proteomes" id="UP001165121"/>
    </source>
</evidence>
<name>A0A9W6TUX2_9STRA</name>
<dbReference type="Pfam" id="PF01762">
    <property type="entry name" value="Galactosyl_T"/>
    <property type="match status" value="1"/>
</dbReference>
<dbReference type="Gene3D" id="3.90.550.50">
    <property type="match status" value="1"/>
</dbReference>
<proteinExistence type="inferred from homology"/>
<evidence type="ECO:0000256" key="3">
    <source>
        <dbReference type="ARBA" id="ARBA00022676"/>
    </source>
</evidence>
<keyword evidence="5" id="KW-0812">Transmembrane</keyword>
<comment type="caution">
    <text evidence="10">The sequence shown here is derived from an EMBL/GenBank/DDBJ whole genome shotgun (WGS) entry which is preliminary data.</text>
</comment>
<sequence length="773" mass="88205">MYTQLARGLHTLCRELMHINVWHYALNGSPAGAATVLRSTGDRVSKHSDRRISISVIGVERNEYRKSLADFLLEGILHAKQFPCSLARKVTYDQNHSNTLMLYLLCLLDSLTLPWVKIISVIPQLKWPDDEPKANHHQGTSEFRGWGEDRRYFRRDVLSHTERSCVNRAAVTPLQAMACIRTLASMAKVVSAKIKIVALLWLKFALFLAVARLLAAVGGSKPDVQHELNLQDARGEPIADLVTGVQIIHPPDGAIEKSPVMFKTHIDIRPGTDQLFKEIYKKGSLCIEVNDEIVHCSPLDKSTFLYHHLGNCTARAYLLRSGEFMLENRKSYLQSPRAMFILMNESEFNAHILHEIEKDDIKHRVGYMQSLVNWAEKQQIQPDEDTLQHLQSTTSGHSPARDLKLLVGVRTAVESHFPFRQAIRETWASKSMLPQGVKVIFLGCRPYTDGTHLRSLMKRQIWESIELEKQVYGDLLTDELDCDDSYDRLADKTKAFLHFAATRFPESEYVMVADDDIYLRLENITRRLKHLGPLRRFYAGQVRAIQNNLKIPPNRNPSSRHYLPQVQYPMGELPPFALGANFFLSMDCAKFVSKNRHRLRDLGGLDDISTALWMLTLQVHPQHLTGLEHLNWGPCNDDLVALSDLSVSAIRIIHLNLLSNRNFCHGFQWNVWMRRNIGMPAKGRPQLLSFSREPLQVEIAPRKMPRMQLIVTISTAAHAGMKVSYFPFEESVVKFADNTCLQVRLKFPGAANTSCSKMIQAEILLWFNKELRL</sequence>
<dbReference type="EMBL" id="BSXT01000171">
    <property type="protein sequence ID" value="GMF19675.1"/>
    <property type="molecule type" value="Genomic_DNA"/>
</dbReference>
<evidence type="ECO:0000256" key="5">
    <source>
        <dbReference type="ARBA" id="ARBA00022692"/>
    </source>
</evidence>
<evidence type="ECO:0000256" key="2">
    <source>
        <dbReference type="ARBA" id="ARBA00008661"/>
    </source>
</evidence>
<organism evidence="10 11">
    <name type="scientific">Phytophthora fragariaefolia</name>
    <dbReference type="NCBI Taxonomy" id="1490495"/>
    <lineage>
        <taxon>Eukaryota</taxon>
        <taxon>Sar</taxon>
        <taxon>Stramenopiles</taxon>
        <taxon>Oomycota</taxon>
        <taxon>Peronosporomycetes</taxon>
        <taxon>Peronosporales</taxon>
        <taxon>Peronosporaceae</taxon>
        <taxon>Phytophthora</taxon>
    </lineage>
</organism>
<keyword evidence="3" id="KW-0328">Glycosyltransferase</keyword>
<evidence type="ECO:0000256" key="9">
    <source>
        <dbReference type="ARBA" id="ARBA00023136"/>
    </source>
</evidence>
<keyword evidence="8" id="KW-0333">Golgi apparatus</keyword>
<dbReference type="InterPro" id="IPR002659">
    <property type="entry name" value="Glyco_trans_31"/>
</dbReference>
<evidence type="ECO:0000256" key="1">
    <source>
        <dbReference type="ARBA" id="ARBA00004323"/>
    </source>
</evidence>
<evidence type="ECO:0000256" key="8">
    <source>
        <dbReference type="ARBA" id="ARBA00023034"/>
    </source>
</evidence>
<keyword evidence="7" id="KW-1133">Transmembrane helix</keyword>
<evidence type="ECO:0000256" key="7">
    <source>
        <dbReference type="ARBA" id="ARBA00022989"/>
    </source>
</evidence>
<keyword evidence="11" id="KW-1185">Reference proteome</keyword>
<evidence type="ECO:0000256" key="6">
    <source>
        <dbReference type="ARBA" id="ARBA00022968"/>
    </source>
</evidence>
<dbReference type="GO" id="GO:0016758">
    <property type="term" value="F:hexosyltransferase activity"/>
    <property type="evidence" value="ECO:0007669"/>
    <property type="project" value="InterPro"/>
</dbReference>
<accession>A0A9W6TUX2</accession>
<dbReference type="PANTHER" id="PTHR11214">
    <property type="entry name" value="BETA-1,3-N-ACETYLGLUCOSAMINYLTRANSFERASE"/>
    <property type="match status" value="1"/>
</dbReference>
<dbReference type="AlphaFoldDB" id="A0A9W6TUX2"/>
<comment type="subcellular location">
    <subcellularLocation>
        <location evidence="1">Golgi apparatus membrane</location>
        <topology evidence="1">Single-pass type II membrane protein</topology>
    </subcellularLocation>
</comment>
<evidence type="ECO:0000313" key="10">
    <source>
        <dbReference type="EMBL" id="GMF19675.1"/>
    </source>
</evidence>
<comment type="similarity">
    <text evidence="2">Belongs to the glycosyltransferase 31 family.</text>
</comment>
<keyword evidence="6" id="KW-0735">Signal-anchor</keyword>
<gene>
    <name evidence="10" type="ORF">Pfra01_000211800</name>
</gene>
<keyword evidence="9" id="KW-0472">Membrane</keyword>
<evidence type="ECO:0000256" key="4">
    <source>
        <dbReference type="ARBA" id="ARBA00022679"/>
    </source>
</evidence>
<reference evidence="10" key="1">
    <citation type="submission" date="2023-04" db="EMBL/GenBank/DDBJ databases">
        <title>Phytophthora fragariaefolia NBRC 109709.</title>
        <authorList>
            <person name="Ichikawa N."/>
            <person name="Sato H."/>
            <person name="Tonouchi N."/>
        </authorList>
    </citation>
    <scope>NUCLEOTIDE SEQUENCE</scope>
    <source>
        <strain evidence="10">NBRC 109709</strain>
    </source>
</reference>
<dbReference type="PANTHER" id="PTHR11214:SF3">
    <property type="entry name" value="BETA-1,3-GALACTOSYLTRANSFERASE 6"/>
    <property type="match status" value="1"/>
</dbReference>